<dbReference type="GO" id="GO:0022857">
    <property type="term" value="F:transmembrane transporter activity"/>
    <property type="evidence" value="ECO:0007669"/>
    <property type="project" value="InterPro"/>
</dbReference>
<dbReference type="InterPro" id="IPR005829">
    <property type="entry name" value="Sugar_transporter_CS"/>
</dbReference>
<dbReference type="AlphaFoldDB" id="A0A1E3LRV2"/>
<evidence type="ECO:0000256" key="4">
    <source>
        <dbReference type="ARBA" id="ARBA00022989"/>
    </source>
</evidence>
<dbReference type="STRING" id="1888892.BFL28_05625"/>
<evidence type="ECO:0000313" key="9">
    <source>
        <dbReference type="Proteomes" id="UP000094487"/>
    </source>
</evidence>
<evidence type="ECO:0000256" key="2">
    <source>
        <dbReference type="ARBA" id="ARBA00022475"/>
    </source>
</evidence>
<evidence type="ECO:0000313" key="8">
    <source>
        <dbReference type="EMBL" id="ODP36468.1"/>
    </source>
</evidence>
<reference evidence="8 9" key="1">
    <citation type="submission" date="2016-08" db="EMBL/GenBank/DDBJ databases">
        <title>Draft genome of the agarase producing Sphingomonas sp. MCT13.</title>
        <authorList>
            <person name="D'Andrea M.M."/>
            <person name="Rossolini G.M."/>
            <person name="Thaller M.C."/>
        </authorList>
    </citation>
    <scope>NUCLEOTIDE SEQUENCE [LARGE SCALE GENOMIC DNA]</scope>
    <source>
        <strain evidence="8 9">MCT13</strain>
    </source>
</reference>
<comment type="subcellular location">
    <subcellularLocation>
        <location evidence="1">Cell membrane</location>
        <topology evidence="1">Multi-pass membrane protein</topology>
    </subcellularLocation>
</comment>
<dbReference type="Proteomes" id="UP000094487">
    <property type="component" value="Unassembled WGS sequence"/>
</dbReference>
<dbReference type="PROSITE" id="PS00217">
    <property type="entry name" value="SUGAR_TRANSPORT_2"/>
    <property type="match status" value="1"/>
</dbReference>
<evidence type="ECO:0000259" key="7">
    <source>
        <dbReference type="Pfam" id="PF02706"/>
    </source>
</evidence>
<dbReference type="PANTHER" id="PTHR32309:SF31">
    <property type="entry name" value="CAPSULAR EXOPOLYSACCHARIDE FAMILY"/>
    <property type="match status" value="1"/>
</dbReference>
<name>A0A1E3LRV2_9SPHN</name>
<gene>
    <name evidence="8" type="ORF">BFL28_05625</name>
</gene>
<keyword evidence="5 6" id="KW-0472">Membrane</keyword>
<accession>A0A1E3LRV2</accession>
<proteinExistence type="predicted"/>
<dbReference type="InterPro" id="IPR003856">
    <property type="entry name" value="LPS_length_determ_N"/>
</dbReference>
<organism evidence="8 9">
    <name type="scientific">Sphingomonas turrisvirgatae</name>
    <dbReference type="NCBI Taxonomy" id="1888892"/>
    <lineage>
        <taxon>Bacteria</taxon>
        <taxon>Pseudomonadati</taxon>
        <taxon>Pseudomonadota</taxon>
        <taxon>Alphaproteobacteria</taxon>
        <taxon>Sphingomonadales</taxon>
        <taxon>Sphingomonadaceae</taxon>
        <taxon>Sphingomonas</taxon>
    </lineage>
</organism>
<feature type="transmembrane region" description="Helical" evidence="6">
    <location>
        <begin position="375"/>
        <end position="397"/>
    </location>
</feature>
<protein>
    <recommendedName>
        <fullName evidence="7">Polysaccharide chain length determinant N-terminal domain-containing protein</fullName>
    </recommendedName>
</protein>
<dbReference type="PANTHER" id="PTHR32309">
    <property type="entry name" value="TYROSINE-PROTEIN KINASE"/>
    <property type="match status" value="1"/>
</dbReference>
<sequence length="447" mass="47616">MGPMQIWRMLKARRYVILAMVLLGIVAGAIVAKMMPNQYAARARLVVDMLRPDPVTGVATPPKTLESYVTAQVELIRDIRVTGRVVDALGWEKAPSLRAQFLRNNKDDQVTMRSYFASQVANNTNAYLIRNTPILEIAYTSTTPDAARRGADALRDAFLMETLDGKRQEAARNAEWFSRQATELKQRLAAAEGRKAQFEKANNIVLQDDNTDAESAKLRAIAGTAPAAPMPSVSVGGAVSSPSAAQLAQVDAQLASARRTLGANHPDIIALQQQRSALAAAAGREMAASRAASRPVSSGPSLSSMLSAQTQKVLAQRGLVGEAQRLAGDVSVLRDQVTKTMQRSADFQLQAQSTDTGFQRLGSTATPQVSSTPGLFLFVLAGLAVGAALGVVLALLLEILFRRVRGVEDLQIDGLPVIGTMSPSAAATEQSGLLGWLGLSNAESART</sequence>
<dbReference type="EMBL" id="MDDS01000068">
    <property type="protein sequence ID" value="ODP36468.1"/>
    <property type="molecule type" value="Genomic_DNA"/>
</dbReference>
<dbReference type="Pfam" id="PF02706">
    <property type="entry name" value="Wzz"/>
    <property type="match status" value="1"/>
</dbReference>
<evidence type="ECO:0000256" key="5">
    <source>
        <dbReference type="ARBA" id="ARBA00023136"/>
    </source>
</evidence>
<keyword evidence="9" id="KW-1185">Reference proteome</keyword>
<dbReference type="OrthoDB" id="7504426at2"/>
<keyword evidence="3 6" id="KW-0812">Transmembrane</keyword>
<dbReference type="InterPro" id="IPR050445">
    <property type="entry name" value="Bact_polysacc_biosynth/exp"/>
</dbReference>
<keyword evidence="2" id="KW-1003">Cell membrane</keyword>
<evidence type="ECO:0000256" key="3">
    <source>
        <dbReference type="ARBA" id="ARBA00022692"/>
    </source>
</evidence>
<feature type="domain" description="Polysaccharide chain length determinant N-terminal" evidence="7">
    <location>
        <begin position="5"/>
        <end position="88"/>
    </location>
</feature>
<evidence type="ECO:0000256" key="1">
    <source>
        <dbReference type="ARBA" id="ARBA00004651"/>
    </source>
</evidence>
<evidence type="ECO:0000256" key="6">
    <source>
        <dbReference type="SAM" id="Phobius"/>
    </source>
</evidence>
<comment type="caution">
    <text evidence="8">The sequence shown here is derived from an EMBL/GenBank/DDBJ whole genome shotgun (WGS) entry which is preliminary data.</text>
</comment>
<keyword evidence="4 6" id="KW-1133">Transmembrane helix</keyword>
<dbReference type="GO" id="GO:0005886">
    <property type="term" value="C:plasma membrane"/>
    <property type="evidence" value="ECO:0007669"/>
    <property type="project" value="UniProtKB-SubCell"/>
</dbReference>